<name>A0ABU0XGI8_9MICO</name>
<dbReference type="Pfam" id="PF07366">
    <property type="entry name" value="SnoaL"/>
    <property type="match status" value="1"/>
</dbReference>
<dbReference type="Proteomes" id="UP001230289">
    <property type="component" value="Unassembled WGS sequence"/>
</dbReference>
<dbReference type="RefSeq" id="WP_308489124.1">
    <property type="nucleotide sequence ID" value="NZ_JAVFCB010000005.1"/>
</dbReference>
<dbReference type="SUPFAM" id="SSF54427">
    <property type="entry name" value="NTF2-like"/>
    <property type="match status" value="1"/>
</dbReference>
<dbReference type="InterPro" id="IPR009959">
    <property type="entry name" value="Cyclase_SnoaL-like"/>
</dbReference>
<sequence length="131" mass="13921">MTPGSSVIERWLAAGDSGDLDAFDDLLHAGVVVHAPVGLSTDSREAEKQVWRDALAASPGLRHEVEEVLVDGDTEMARVIVTGTLVGDLGSVARTGRAFAIDQAIVCHLRDGRIAEAWEIANIPQPDPRDG</sequence>
<organism evidence="1 2">
    <name type="scientific">Microbacterium capsulatum</name>
    <dbReference type="NCBI Taxonomy" id="3041921"/>
    <lineage>
        <taxon>Bacteria</taxon>
        <taxon>Bacillati</taxon>
        <taxon>Actinomycetota</taxon>
        <taxon>Actinomycetes</taxon>
        <taxon>Micrococcales</taxon>
        <taxon>Microbacteriaceae</taxon>
        <taxon>Microbacterium</taxon>
    </lineage>
</organism>
<accession>A0ABU0XGI8</accession>
<dbReference type="Gene3D" id="3.10.450.50">
    <property type="match status" value="1"/>
</dbReference>
<dbReference type="InterPro" id="IPR032710">
    <property type="entry name" value="NTF2-like_dom_sf"/>
</dbReference>
<reference evidence="1 2" key="1">
    <citation type="submission" date="2023-08" db="EMBL/GenBank/DDBJ databases">
        <title>Microbacterium sp. nov., isolated from a waste landfill.</title>
        <authorList>
            <person name="Wen W."/>
        </authorList>
    </citation>
    <scope>NUCLEOTIDE SEQUENCE [LARGE SCALE GENOMIC DNA]</scope>
    <source>
        <strain evidence="1 2">ASV81</strain>
    </source>
</reference>
<gene>
    <name evidence="1" type="ORF">RBR11_09650</name>
</gene>
<evidence type="ECO:0000313" key="2">
    <source>
        <dbReference type="Proteomes" id="UP001230289"/>
    </source>
</evidence>
<evidence type="ECO:0000313" key="1">
    <source>
        <dbReference type="EMBL" id="MDQ4214176.1"/>
    </source>
</evidence>
<comment type="caution">
    <text evidence="1">The sequence shown here is derived from an EMBL/GenBank/DDBJ whole genome shotgun (WGS) entry which is preliminary data.</text>
</comment>
<protein>
    <submittedName>
        <fullName evidence="1">Ester cyclase</fullName>
    </submittedName>
</protein>
<dbReference type="EMBL" id="JAVFCB010000005">
    <property type="protein sequence ID" value="MDQ4214176.1"/>
    <property type="molecule type" value="Genomic_DNA"/>
</dbReference>
<proteinExistence type="predicted"/>
<keyword evidence="2" id="KW-1185">Reference proteome</keyword>